<dbReference type="Proteomes" id="UP001220064">
    <property type="component" value="Chromosome"/>
</dbReference>
<sequence>MTHSASSDNQSTKVFEATFYTPGAKGYTDYPFTP</sequence>
<evidence type="ECO:0000313" key="1">
    <source>
        <dbReference type="EMBL" id="WCZ32033.1"/>
    </source>
</evidence>
<accession>A0ABY7U5R7</accession>
<keyword evidence="2" id="KW-1185">Reference proteome</keyword>
<evidence type="ECO:0000313" key="2">
    <source>
        <dbReference type="Proteomes" id="UP001220064"/>
    </source>
</evidence>
<reference evidence="1 2" key="1">
    <citation type="submission" date="2020-10" db="EMBL/GenBank/DDBJ databases">
        <title>Complete genome sequence of Corynebacterium massiliense DSM 45435, type strain of Corynebacterium massiliense.</title>
        <authorList>
            <person name="Busche T."/>
            <person name="Kalinowski J."/>
            <person name="Ruckert C."/>
        </authorList>
    </citation>
    <scope>NUCLEOTIDE SEQUENCE [LARGE SCALE GENOMIC DNA]</scope>
    <source>
        <strain evidence="1 2">DSM 45435</strain>
    </source>
</reference>
<proteinExistence type="predicted"/>
<name>A0ABY7U5R7_9CORY</name>
<protein>
    <submittedName>
        <fullName evidence="1">Uncharacterized protein</fullName>
    </submittedName>
</protein>
<organism evidence="1 2">
    <name type="scientific">Corynebacterium massiliense DSM 45435</name>
    <dbReference type="NCBI Taxonomy" id="1121364"/>
    <lineage>
        <taxon>Bacteria</taxon>
        <taxon>Bacillati</taxon>
        <taxon>Actinomycetota</taxon>
        <taxon>Actinomycetes</taxon>
        <taxon>Mycobacteriales</taxon>
        <taxon>Corynebacteriaceae</taxon>
        <taxon>Corynebacterium</taxon>
    </lineage>
</organism>
<dbReference type="EMBL" id="CP063189">
    <property type="protein sequence ID" value="WCZ32033.1"/>
    <property type="molecule type" value="Genomic_DNA"/>
</dbReference>
<gene>
    <name evidence="1" type="ORF">CMASS_02875</name>
</gene>